<dbReference type="HOGENOM" id="CLU_070912_1_0_1"/>
<dbReference type="GO" id="GO:0005737">
    <property type="term" value="C:cytoplasm"/>
    <property type="evidence" value="ECO:0007669"/>
    <property type="project" value="UniProtKB-SubCell"/>
</dbReference>
<gene>
    <name evidence="7" type="primary">Dwil\GK16731</name>
    <name evidence="7" type="ORF">Dwil_GK16731</name>
</gene>
<evidence type="ECO:0000313" key="8">
    <source>
        <dbReference type="Proteomes" id="UP000007798"/>
    </source>
</evidence>
<evidence type="ECO:0000256" key="5">
    <source>
        <dbReference type="ARBA" id="ARBA00022490"/>
    </source>
</evidence>
<dbReference type="OrthoDB" id="2136125at2759"/>
<keyword evidence="8" id="KW-1185">Reference proteome</keyword>
<dbReference type="PANTHER" id="PTHR33588">
    <property type="entry name" value="CILIA- AND FLAGELLA-ASSOCIATED PROTEIN 299"/>
    <property type="match status" value="1"/>
</dbReference>
<evidence type="ECO:0000256" key="6">
    <source>
        <dbReference type="ARBA" id="ARBA00023242"/>
    </source>
</evidence>
<dbReference type="PhylomeDB" id="B4MMF3"/>
<name>B4MMF3_DROWI</name>
<comment type="function">
    <text evidence="1">May be involved in spermatogenesis.</text>
</comment>
<keyword evidence="6" id="KW-0539">Nucleus</keyword>
<dbReference type="Pfam" id="PF14713">
    <property type="entry name" value="DUF4464"/>
    <property type="match status" value="1"/>
</dbReference>
<dbReference type="eggNOG" id="ENOG502QSP8">
    <property type="taxonomic scope" value="Eukaryota"/>
</dbReference>
<evidence type="ECO:0000256" key="3">
    <source>
        <dbReference type="ARBA" id="ARBA00004496"/>
    </source>
</evidence>
<evidence type="ECO:0000256" key="4">
    <source>
        <dbReference type="ARBA" id="ARBA00021436"/>
    </source>
</evidence>
<reference evidence="7 8" key="1">
    <citation type="journal article" date="2007" name="Nature">
        <title>Evolution of genes and genomes on the Drosophila phylogeny.</title>
        <authorList>
            <consortium name="Drosophila 12 Genomes Consortium"/>
            <person name="Clark A.G."/>
            <person name="Eisen M.B."/>
            <person name="Smith D.R."/>
            <person name="Bergman C.M."/>
            <person name="Oliver B."/>
            <person name="Markow T.A."/>
            <person name="Kaufman T.C."/>
            <person name="Kellis M."/>
            <person name="Gelbart W."/>
            <person name="Iyer V.N."/>
            <person name="Pollard D.A."/>
            <person name="Sackton T.B."/>
            <person name="Larracuente A.M."/>
            <person name="Singh N.D."/>
            <person name="Abad J.P."/>
            <person name="Abt D.N."/>
            <person name="Adryan B."/>
            <person name="Aguade M."/>
            <person name="Akashi H."/>
            <person name="Anderson W.W."/>
            <person name="Aquadro C.F."/>
            <person name="Ardell D.H."/>
            <person name="Arguello R."/>
            <person name="Artieri C.G."/>
            <person name="Barbash D.A."/>
            <person name="Barker D."/>
            <person name="Barsanti P."/>
            <person name="Batterham P."/>
            <person name="Batzoglou S."/>
            <person name="Begun D."/>
            <person name="Bhutkar A."/>
            <person name="Blanco E."/>
            <person name="Bosak S.A."/>
            <person name="Bradley R.K."/>
            <person name="Brand A.D."/>
            <person name="Brent M.R."/>
            <person name="Brooks A.N."/>
            <person name="Brown R.H."/>
            <person name="Butlin R.K."/>
            <person name="Caggese C."/>
            <person name="Calvi B.R."/>
            <person name="Bernardo de Carvalho A."/>
            <person name="Caspi A."/>
            <person name="Castrezana S."/>
            <person name="Celniker S.E."/>
            <person name="Chang J.L."/>
            <person name="Chapple C."/>
            <person name="Chatterji S."/>
            <person name="Chinwalla A."/>
            <person name="Civetta A."/>
            <person name="Clifton S.W."/>
            <person name="Comeron J.M."/>
            <person name="Costello J.C."/>
            <person name="Coyne J.A."/>
            <person name="Daub J."/>
            <person name="David R.G."/>
            <person name="Delcher A.L."/>
            <person name="Delehaunty K."/>
            <person name="Do C.B."/>
            <person name="Ebling H."/>
            <person name="Edwards K."/>
            <person name="Eickbush T."/>
            <person name="Evans J.D."/>
            <person name="Filipski A."/>
            <person name="Findeiss S."/>
            <person name="Freyhult E."/>
            <person name="Fulton L."/>
            <person name="Fulton R."/>
            <person name="Garcia A.C."/>
            <person name="Gardiner A."/>
            <person name="Garfield D.A."/>
            <person name="Garvin B.E."/>
            <person name="Gibson G."/>
            <person name="Gilbert D."/>
            <person name="Gnerre S."/>
            <person name="Godfrey J."/>
            <person name="Good R."/>
            <person name="Gotea V."/>
            <person name="Gravely B."/>
            <person name="Greenberg A.J."/>
            <person name="Griffiths-Jones S."/>
            <person name="Gross S."/>
            <person name="Guigo R."/>
            <person name="Gustafson E.A."/>
            <person name="Haerty W."/>
            <person name="Hahn M.W."/>
            <person name="Halligan D.L."/>
            <person name="Halpern A.L."/>
            <person name="Halter G.M."/>
            <person name="Han M.V."/>
            <person name="Heger A."/>
            <person name="Hillier L."/>
            <person name="Hinrichs A.S."/>
            <person name="Holmes I."/>
            <person name="Hoskins R.A."/>
            <person name="Hubisz M.J."/>
            <person name="Hultmark D."/>
            <person name="Huntley M.A."/>
            <person name="Jaffe D.B."/>
            <person name="Jagadeeshan S."/>
            <person name="Jeck W.R."/>
            <person name="Johnson J."/>
            <person name="Jones C.D."/>
            <person name="Jordan W.C."/>
            <person name="Karpen G.H."/>
            <person name="Kataoka E."/>
            <person name="Keightley P.D."/>
            <person name="Kheradpour P."/>
            <person name="Kirkness E.F."/>
            <person name="Koerich L.B."/>
            <person name="Kristiansen K."/>
            <person name="Kudrna D."/>
            <person name="Kulathinal R.J."/>
            <person name="Kumar S."/>
            <person name="Kwok R."/>
            <person name="Lander E."/>
            <person name="Langley C.H."/>
            <person name="Lapoint R."/>
            <person name="Lazzaro B.P."/>
            <person name="Lee S.J."/>
            <person name="Levesque L."/>
            <person name="Li R."/>
            <person name="Lin C.F."/>
            <person name="Lin M.F."/>
            <person name="Lindblad-Toh K."/>
            <person name="Llopart A."/>
            <person name="Long M."/>
            <person name="Low L."/>
            <person name="Lozovsky E."/>
            <person name="Lu J."/>
            <person name="Luo M."/>
            <person name="Machado C.A."/>
            <person name="Makalowski W."/>
            <person name="Marzo M."/>
            <person name="Matsuda M."/>
            <person name="Matzkin L."/>
            <person name="McAllister B."/>
            <person name="McBride C.S."/>
            <person name="McKernan B."/>
            <person name="McKernan K."/>
            <person name="Mendez-Lago M."/>
            <person name="Minx P."/>
            <person name="Mollenhauer M.U."/>
            <person name="Montooth K."/>
            <person name="Mount S.M."/>
            <person name="Mu X."/>
            <person name="Myers E."/>
            <person name="Negre B."/>
            <person name="Newfeld S."/>
            <person name="Nielsen R."/>
            <person name="Noor M.A."/>
            <person name="O'Grady P."/>
            <person name="Pachter L."/>
            <person name="Papaceit M."/>
            <person name="Parisi M.J."/>
            <person name="Parisi M."/>
            <person name="Parts L."/>
            <person name="Pedersen J.S."/>
            <person name="Pesole G."/>
            <person name="Phillippy A.M."/>
            <person name="Ponting C.P."/>
            <person name="Pop M."/>
            <person name="Porcelli D."/>
            <person name="Powell J.R."/>
            <person name="Prohaska S."/>
            <person name="Pruitt K."/>
            <person name="Puig M."/>
            <person name="Quesneville H."/>
            <person name="Ram K.R."/>
            <person name="Rand D."/>
            <person name="Rasmussen M.D."/>
            <person name="Reed L.K."/>
            <person name="Reenan R."/>
            <person name="Reily A."/>
            <person name="Remington K.A."/>
            <person name="Rieger T.T."/>
            <person name="Ritchie M.G."/>
            <person name="Robin C."/>
            <person name="Rogers Y.H."/>
            <person name="Rohde C."/>
            <person name="Rozas J."/>
            <person name="Rubenfield M.J."/>
            <person name="Ruiz A."/>
            <person name="Russo S."/>
            <person name="Salzberg S.L."/>
            <person name="Sanchez-Gracia A."/>
            <person name="Saranga D.J."/>
            <person name="Sato H."/>
            <person name="Schaeffer S.W."/>
            <person name="Schatz M.C."/>
            <person name="Schlenke T."/>
            <person name="Schwartz R."/>
            <person name="Segarra C."/>
            <person name="Singh R.S."/>
            <person name="Sirot L."/>
            <person name="Sirota M."/>
            <person name="Sisneros N.B."/>
            <person name="Smith C.D."/>
            <person name="Smith T.F."/>
            <person name="Spieth J."/>
            <person name="Stage D.E."/>
            <person name="Stark A."/>
            <person name="Stephan W."/>
            <person name="Strausberg R.L."/>
            <person name="Strempel S."/>
            <person name="Sturgill D."/>
            <person name="Sutton G."/>
            <person name="Sutton G.G."/>
            <person name="Tao W."/>
            <person name="Teichmann S."/>
            <person name="Tobari Y.N."/>
            <person name="Tomimura Y."/>
            <person name="Tsolas J.M."/>
            <person name="Valente V.L."/>
            <person name="Venter E."/>
            <person name="Venter J.C."/>
            <person name="Vicario S."/>
            <person name="Vieira F.G."/>
            <person name="Vilella A.J."/>
            <person name="Villasante A."/>
            <person name="Walenz B."/>
            <person name="Wang J."/>
            <person name="Wasserman M."/>
            <person name="Watts T."/>
            <person name="Wilson D."/>
            <person name="Wilson R.K."/>
            <person name="Wing R.A."/>
            <person name="Wolfner M.F."/>
            <person name="Wong A."/>
            <person name="Wong G.K."/>
            <person name="Wu C.I."/>
            <person name="Wu G."/>
            <person name="Yamamoto D."/>
            <person name="Yang H.P."/>
            <person name="Yang S.P."/>
            <person name="Yorke J.A."/>
            <person name="Yoshida K."/>
            <person name="Zdobnov E."/>
            <person name="Zhang P."/>
            <person name="Zhang Y."/>
            <person name="Zimin A.V."/>
            <person name="Baldwin J."/>
            <person name="Abdouelleil A."/>
            <person name="Abdulkadir J."/>
            <person name="Abebe A."/>
            <person name="Abera B."/>
            <person name="Abreu J."/>
            <person name="Acer S.C."/>
            <person name="Aftuck L."/>
            <person name="Alexander A."/>
            <person name="An P."/>
            <person name="Anderson E."/>
            <person name="Anderson S."/>
            <person name="Arachi H."/>
            <person name="Azer M."/>
            <person name="Bachantsang P."/>
            <person name="Barry A."/>
            <person name="Bayul T."/>
            <person name="Berlin A."/>
            <person name="Bessette D."/>
            <person name="Bloom T."/>
            <person name="Blye J."/>
            <person name="Boguslavskiy L."/>
            <person name="Bonnet C."/>
            <person name="Boukhgalter B."/>
            <person name="Bourzgui I."/>
            <person name="Brown A."/>
            <person name="Cahill P."/>
            <person name="Channer S."/>
            <person name="Cheshatsang Y."/>
            <person name="Chuda L."/>
            <person name="Citroen M."/>
            <person name="Collymore A."/>
            <person name="Cooke P."/>
            <person name="Costello M."/>
            <person name="D'Aco K."/>
            <person name="Daza R."/>
            <person name="De Haan G."/>
            <person name="DeGray S."/>
            <person name="DeMaso C."/>
            <person name="Dhargay N."/>
            <person name="Dooley K."/>
            <person name="Dooley E."/>
            <person name="Doricent M."/>
            <person name="Dorje P."/>
            <person name="Dorjee K."/>
            <person name="Dupes A."/>
            <person name="Elong R."/>
            <person name="Falk J."/>
            <person name="Farina A."/>
            <person name="Faro S."/>
            <person name="Ferguson D."/>
            <person name="Fisher S."/>
            <person name="Foley C.D."/>
            <person name="Franke A."/>
            <person name="Friedrich D."/>
            <person name="Gadbois L."/>
            <person name="Gearin G."/>
            <person name="Gearin C.R."/>
            <person name="Giannoukos G."/>
            <person name="Goode T."/>
            <person name="Graham J."/>
            <person name="Grandbois E."/>
            <person name="Grewal S."/>
            <person name="Gyaltsen K."/>
            <person name="Hafez N."/>
            <person name="Hagos B."/>
            <person name="Hall J."/>
            <person name="Henson C."/>
            <person name="Hollinger A."/>
            <person name="Honan T."/>
            <person name="Huard M.D."/>
            <person name="Hughes L."/>
            <person name="Hurhula B."/>
            <person name="Husby M.E."/>
            <person name="Kamat A."/>
            <person name="Kanga B."/>
            <person name="Kashin S."/>
            <person name="Khazanovich D."/>
            <person name="Kisner P."/>
            <person name="Lance K."/>
            <person name="Lara M."/>
            <person name="Lee W."/>
            <person name="Lennon N."/>
            <person name="Letendre F."/>
            <person name="LeVine R."/>
            <person name="Lipovsky A."/>
            <person name="Liu X."/>
            <person name="Liu J."/>
            <person name="Liu S."/>
            <person name="Lokyitsang T."/>
            <person name="Lokyitsang Y."/>
            <person name="Lubonja R."/>
            <person name="Lui A."/>
            <person name="MacDonald P."/>
            <person name="Magnisalis V."/>
            <person name="Maru K."/>
            <person name="Matthews C."/>
            <person name="McCusker W."/>
            <person name="McDonough S."/>
            <person name="Mehta T."/>
            <person name="Meldrim J."/>
            <person name="Meneus L."/>
            <person name="Mihai O."/>
            <person name="Mihalev A."/>
            <person name="Mihova T."/>
            <person name="Mittelman R."/>
            <person name="Mlenga V."/>
            <person name="Montmayeur A."/>
            <person name="Mulrain L."/>
            <person name="Navidi A."/>
            <person name="Naylor J."/>
            <person name="Negash T."/>
            <person name="Nguyen T."/>
            <person name="Nguyen N."/>
            <person name="Nicol R."/>
            <person name="Norbu C."/>
            <person name="Norbu N."/>
            <person name="Novod N."/>
            <person name="O'Neill B."/>
            <person name="Osman S."/>
            <person name="Markiewicz E."/>
            <person name="Oyono O.L."/>
            <person name="Patti C."/>
            <person name="Phunkhang P."/>
            <person name="Pierre F."/>
            <person name="Priest M."/>
            <person name="Raghuraman S."/>
            <person name="Rege F."/>
            <person name="Reyes R."/>
            <person name="Rise C."/>
            <person name="Rogov P."/>
            <person name="Ross K."/>
            <person name="Ryan E."/>
            <person name="Settipalli S."/>
            <person name="Shea T."/>
            <person name="Sherpa N."/>
            <person name="Shi L."/>
            <person name="Shih D."/>
            <person name="Sparrow T."/>
            <person name="Spaulding J."/>
            <person name="Stalker J."/>
            <person name="Stange-Thomann N."/>
            <person name="Stavropoulos S."/>
            <person name="Stone C."/>
            <person name="Strader C."/>
            <person name="Tesfaye S."/>
            <person name="Thomson T."/>
            <person name="Thoulutsang Y."/>
            <person name="Thoulutsang D."/>
            <person name="Topham K."/>
            <person name="Topping I."/>
            <person name="Tsamla T."/>
            <person name="Vassiliev H."/>
            <person name="Vo A."/>
            <person name="Wangchuk T."/>
            <person name="Wangdi T."/>
            <person name="Weiand M."/>
            <person name="Wilkinson J."/>
            <person name="Wilson A."/>
            <person name="Yadav S."/>
            <person name="Young G."/>
            <person name="Yu Q."/>
            <person name="Zembek L."/>
            <person name="Zhong D."/>
            <person name="Zimmer A."/>
            <person name="Zwirko Z."/>
            <person name="Jaffe D.B."/>
            <person name="Alvarez P."/>
            <person name="Brockman W."/>
            <person name="Butler J."/>
            <person name="Chin C."/>
            <person name="Gnerre S."/>
            <person name="Grabherr M."/>
            <person name="Kleber M."/>
            <person name="Mauceli E."/>
            <person name="MacCallum I."/>
        </authorList>
    </citation>
    <scope>NUCLEOTIDE SEQUENCE [LARGE SCALE GENOMIC DNA]</scope>
    <source>
        <strain evidence="8">Tucson 14030-0811.24</strain>
    </source>
</reference>
<evidence type="ECO:0000256" key="1">
    <source>
        <dbReference type="ARBA" id="ARBA00003056"/>
    </source>
</evidence>
<comment type="subcellular location">
    <subcellularLocation>
        <location evidence="3">Cytoplasm</location>
    </subcellularLocation>
    <subcellularLocation>
        <location evidence="2">Nucleus</location>
    </subcellularLocation>
</comment>
<dbReference type="AlphaFoldDB" id="B4MMF3"/>
<dbReference type="OMA" id="HTNATIY"/>
<dbReference type="GO" id="GO:0005634">
    <property type="term" value="C:nucleus"/>
    <property type="evidence" value="ECO:0007669"/>
    <property type="project" value="UniProtKB-SubCell"/>
</dbReference>
<protein>
    <recommendedName>
        <fullName evidence="4">Cilia- and flagella-associated protein 299</fullName>
    </recommendedName>
</protein>
<dbReference type="KEGG" id="dwi:6638705"/>
<dbReference type="PANTHER" id="PTHR33588:SF1">
    <property type="entry name" value="CILIA- AND FLAGELLA-ASSOCIATED PROTEIN 299"/>
    <property type="match status" value="1"/>
</dbReference>
<dbReference type="InterPro" id="IPR027887">
    <property type="entry name" value="DUF4464"/>
</dbReference>
<dbReference type="InParanoid" id="B4MMF3"/>
<accession>B4MMF3</accession>
<evidence type="ECO:0000313" key="7">
    <source>
        <dbReference type="EMBL" id="EDW73298.1"/>
    </source>
</evidence>
<keyword evidence="5" id="KW-0963">Cytoplasm</keyword>
<dbReference type="Proteomes" id="UP000007798">
    <property type="component" value="Unassembled WGS sequence"/>
</dbReference>
<dbReference type="EMBL" id="CH963847">
    <property type="protein sequence ID" value="EDW73298.1"/>
    <property type="molecule type" value="Genomic_DNA"/>
</dbReference>
<organism evidence="7 8">
    <name type="scientific">Drosophila willistoni</name>
    <name type="common">Fruit fly</name>
    <dbReference type="NCBI Taxonomy" id="7260"/>
    <lineage>
        <taxon>Eukaryota</taxon>
        <taxon>Metazoa</taxon>
        <taxon>Ecdysozoa</taxon>
        <taxon>Arthropoda</taxon>
        <taxon>Hexapoda</taxon>
        <taxon>Insecta</taxon>
        <taxon>Pterygota</taxon>
        <taxon>Neoptera</taxon>
        <taxon>Endopterygota</taxon>
        <taxon>Diptera</taxon>
        <taxon>Brachycera</taxon>
        <taxon>Muscomorpha</taxon>
        <taxon>Ephydroidea</taxon>
        <taxon>Drosophilidae</taxon>
        <taxon>Drosophila</taxon>
        <taxon>Sophophora</taxon>
    </lineage>
</organism>
<evidence type="ECO:0000256" key="2">
    <source>
        <dbReference type="ARBA" id="ARBA00004123"/>
    </source>
</evidence>
<proteinExistence type="predicted"/>
<sequence>MEDYSILKYATYAEYLASFPRIEDHRYLQDVPTIDKLTKLGYRTMTTVYDEGEFYRAKLIMESSAAPKVTSKMIYSMYLTGDDAVLQALAKREKPNVLQEISTIIYMQVRRCNGFDISGYIDYEMSLRQANMCLPGAVDWRAIFEGQKLLCPRITDLGFYDWRTGDVFDTSNDNYQVVCHPVYGMYFMHKGDHKIIPVTTRPNPHSDNVTRTVFQSPLYNFVVLYDHGVRKKI</sequence>